<dbReference type="EMBL" id="FQXK01000014">
    <property type="protein sequence ID" value="SHI16988.1"/>
    <property type="molecule type" value="Genomic_DNA"/>
</dbReference>
<keyword evidence="1" id="KW-0808">Transferase</keyword>
<gene>
    <name evidence="1" type="ORF">SAMN02745229_01804</name>
</gene>
<dbReference type="GO" id="GO:0032259">
    <property type="term" value="P:methylation"/>
    <property type="evidence" value="ECO:0007669"/>
    <property type="project" value="UniProtKB-KW"/>
</dbReference>
<dbReference type="InterPro" id="IPR029063">
    <property type="entry name" value="SAM-dependent_MTases_sf"/>
</dbReference>
<dbReference type="SUPFAM" id="SSF53335">
    <property type="entry name" value="S-adenosyl-L-methionine-dependent methyltransferases"/>
    <property type="match status" value="2"/>
</dbReference>
<dbReference type="GO" id="GO:0008168">
    <property type="term" value="F:methyltransferase activity"/>
    <property type="evidence" value="ECO:0007669"/>
    <property type="project" value="UniProtKB-KW"/>
</dbReference>
<evidence type="ECO:0000313" key="1">
    <source>
        <dbReference type="EMBL" id="SHI16988.1"/>
    </source>
</evidence>
<reference evidence="2" key="1">
    <citation type="submission" date="2016-11" db="EMBL/GenBank/DDBJ databases">
        <authorList>
            <person name="Varghese N."/>
            <person name="Submissions S."/>
        </authorList>
    </citation>
    <scope>NUCLEOTIDE SEQUENCE [LARGE SCALE GENOMIC DNA]</scope>
    <source>
        <strain evidence="2">DSM 3071</strain>
    </source>
</reference>
<sequence length="304" mass="35109">MIDIVIFGYGYYGTILAKRIKDDPRYNLIGFADNSKYKQGNYTYGHKIMSIKEVSDIKGVSVIIASIQHYNEIIKECIEYNVRIEGVFLDNRIKKYPWATFEKLDLSKDITLYAGDINDDVHLNNDNLFGLSITQNDDKHIAHDVTKPYPLPNACIASYESECVFELIGEENVLPALNEIYRILRPGGKLRLSVPDYYSPFLKNRAMTDKNGKILYDAGETYAIKYGKTGLIGGSIWYTNYDVLKEKIEKTKFKYVDWLCYHSMDGILHKKEIDLSKGYLHRVNNESSKDVYCIVVDLYKDKYE</sequence>
<dbReference type="STRING" id="1121131.SAMN02745229_01804"/>
<dbReference type="Gene3D" id="3.40.50.720">
    <property type="entry name" value="NAD(P)-binding Rossmann-like Domain"/>
    <property type="match status" value="1"/>
</dbReference>
<protein>
    <submittedName>
        <fullName evidence="1">Predicted SAM-depedendent methyltransferase</fullName>
    </submittedName>
</protein>
<dbReference type="RefSeq" id="WP_027207422.1">
    <property type="nucleotide sequence ID" value="NZ_FQXK01000014.1"/>
</dbReference>
<keyword evidence="1" id="KW-0489">Methyltransferase</keyword>
<evidence type="ECO:0000313" key="2">
    <source>
        <dbReference type="Proteomes" id="UP000184278"/>
    </source>
</evidence>
<dbReference type="Gene3D" id="3.40.50.150">
    <property type="entry name" value="Vaccinia Virus protein VP39"/>
    <property type="match status" value="1"/>
</dbReference>
<dbReference type="OrthoDB" id="9772751at2"/>
<name>A0A1M5YYU6_BUTFI</name>
<proteinExistence type="predicted"/>
<dbReference type="GeneID" id="89508471"/>
<dbReference type="AlphaFoldDB" id="A0A1M5YYU6"/>
<organism evidence="1 2">
    <name type="scientific">Butyrivibrio fibrisolvens DSM 3071</name>
    <dbReference type="NCBI Taxonomy" id="1121131"/>
    <lineage>
        <taxon>Bacteria</taxon>
        <taxon>Bacillati</taxon>
        <taxon>Bacillota</taxon>
        <taxon>Clostridia</taxon>
        <taxon>Lachnospirales</taxon>
        <taxon>Lachnospiraceae</taxon>
        <taxon>Butyrivibrio</taxon>
    </lineage>
</organism>
<accession>A0A1M5YYU6</accession>
<keyword evidence="2" id="KW-1185">Reference proteome</keyword>
<dbReference type="Proteomes" id="UP000184278">
    <property type="component" value="Unassembled WGS sequence"/>
</dbReference>